<dbReference type="RefSeq" id="WP_075974306.1">
    <property type="nucleotide sequence ID" value="NZ_MKQR01000009.1"/>
</dbReference>
<dbReference type="OrthoDB" id="5241931at2"/>
<feature type="transmembrane region" description="Helical" evidence="6">
    <location>
        <begin position="46"/>
        <end position="63"/>
    </location>
</feature>
<comment type="subcellular location">
    <subcellularLocation>
        <location evidence="1">Cell membrane</location>
        <topology evidence="1">Multi-pass membrane protein</topology>
    </subcellularLocation>
</comment>
<keyword evidence="9" id="KW-1185">Reference proteome</keyword>
<feature type="transmembrane region" description="Helical" evidence="6">
    <location>
        <begin position="159"/>
        <end position="178"/>
    </location>
</feature>
<feature type="transmembrane region" description="Helical" evidence="6">
    <location>
        <begin position="75"/>
        <end position="96"/>
    </location>
</feature>
<keyword evidence="2" id="KW-1003">Cell membrane</keyword>
<dbReference type="InterPro" id="IPR050189">
    <property type="entry name" value="MFS_Efflux_Transporters"/>
</dbReference>
<dbReference type="Gene3D" id="1.20.1250.20">
    <property type="entry name" value="MFS general substrate transporter like domains"/>
    <property type="match status" value="1"/>
</dbReference>
<evidence type="ECO:0000256" key="6">
    <source>
        <dbReference type="SAM" id="Phobius"/>
    </source>
</evidence>
<organism evidence="8 9">
    <name type="scientific">Actinokineospora bangkokensis</name>
    <dbReference type="NCBI Taxonomy" id="1193682"/>
    <lineage>
        <taxon>Bacteria</taxon>
        <taxon>Bacillati</taxon>
        <taxon>Actinomycetota</taxon>
        <taxon>Actinomycetes</taxon>
        <taxon>Pseudonocardiales</taxon>
        <taxon>Pseudonocardiaceae</taxon>
        <taxon>Actinokineospora</taxon>
    </lineage>
</organism>
<feature type="transmembrane region" description="Helical" evidence="6">
    <location>
        <begin position="199"/>
        <end position="221"/>
    </location>
</feature>
<comment type="caution">
    <text evidence="8">The sequence shown here is derived from an EMBL/GenBank/DDBJ whole genome shotgun (WGS) entry which is preliminary data.</text>
</comment>
<dbReference type="PANTHER" id="PTHR43124">
    <property type="entry name" value="PURINE EFFLUX PUMP PBUE"/>
    <property type="match status" value="1"/>
</dbReference>
<dbReference type="InterPro" id="IPR011701">
    <property type="entry name" value="MFS"/>
</dbReference>
<dbReference type="GO" id="GO:0022857">
    <property type="term" value="F:transmembrane transporter activity"/>
    <property type="evidence" value="ECO:0007669"/>
    <property type="project" value="InterPro"/>
</dbReference>
<protein>
    <submittedName>
        <fullName evidence="8">MFS transporter</fullName>
    </submittedName>
</protein>
<dbReference type="Proteomes" id="UP000186040">
    <property type="component" value="Unassembled WGS sequence"/>
</dbReference>
<evidence type="ECO:0000256" key="1">
    <source>
        <dbReference type="ARBA" id="ARBA00004651"/>
    </source>
</evidence>
<dbReference type="PROSITE" id="PS50850">
    <property type="entry name" value="MFS"/>
    <property type="match status" value="1"/>
</dbReference>
<feature type="transmembrane region" description="Helical" evidence="6">
    <location>
        <begin position="344"/>
        <end position="363"/>
    </location>
</feature>
<dbReference type="InterPro" id="IPR020846">
    <property type="entry name" value="MFS_dom"/>
</dbReference>
<feature type="non-terminal residue" evidence="8">
    <location>
        <position position="377"/>
    </location>
</feature>
<dbReference type="SUPFAM" id="SSF103473">
    <property type="entry name" value="MFS general substrate transporter"/>
    <property type="match status" value="1"/>
</dbReference>
<evidence type="ECO:0000313" key="9">
    <source>
        <dbReference type="Proteomes" id="UP000186040"/>
    </source>
</evidence>
<dbReference type="STRING" id="1193682.BJP25_13955"/>
<dbReference type="AlphaFoldDB" id="A0A1Q9LMZ8"/>
<sequence length="377" mass="38194">MRERLARLALYAGGFLGPFAGGVPTSMLPELGADFDVSPQVATYSLTAYLVPFAALMLFSGALGSRWGAQRAVRVAYLVYVVASVVCVLAPAWWPFLAARAAQGAANAFTTPLLLAAVAAITPPDRLGRALGLFASMQAAGQTSAPLLGGLAAEVDWRLAFVVVGVVALGLAVVGLPGDLRREGRATVRSAWRPRVLRAGAVALVGWSCLGGLSFLVAIRLGGVFGLGAAERGLLLTGFGVVGLLTARLVGQGVDRVGPRRAVVAGVLLGAVPVLLVGVLPSVAAIAVLWASAGVFSQLLLVGLNAMALSGGGPDRGGAVSVVQAFRFIGGAVSPMVFGPLYAVAPVLAFALPAALLVAAAPVTPGQERPGVRAERP</sequence>
<evidence type="ECO:0000256" key="3">
    <source>
        <dbReference type="ARBA" id="ARBA00022692"/>
    </source>
</evidence>
<evidence type="ECO:0000256" key="2">
    <source>
        <dbReference type="ARBA" id="ARBA00022475"/>
    </source>
</evidence>
<keyword evidence="5 6" id="KW-0472">Membrane</keyword>
<accession>A0A1Q9LMZ8</accession>
<dbReference type="GO" id="GO:0005886">
    <property type="term" value="C:plasma membrane"/>
    <property type="evidence" value="ECO:0007669"/>
    <property type="project" value="UniProtKB-SubCell"/>
</dbReference>
<dbReference type="PANTHER" id="PTHR43124:SF3">
    <property type="entry name" value="CHLORAMPHENICOL EFFLUX PUMP RV0191"/>
    <property type="match status" value="1"/>
</dbReference>
<keyword evidence="4 6" id="KW-1133">Transmembrane helix</keyword>
<evidence type="ECO:0000313" key="8">
    <source>
        <dbReference type="EMBL" id="OLR93412.1"/>
    </source>
</evidence>
<dbReference type="Pfam" id="PF07690">
    <property type="entry name" value="MFS_1"/>
    <property type="match status" value="1"/>
</dbReference>
<evidence type="ECO:0000259" key="7">
    <source>
        <dbReference type="PROSITE" id="PS50850"/>
    </source>
</evidence>
<name>A0A1Q9LMZ8_9PSEU</name>
<feature type="transmembrane region" description="Helical" evidence="6">
    <location>
        <begin position="233"/>
        <end position="250"/>
    </location>
</feature>
<evidence type="ECO:0000256" key="4">
    <source>
        <dbReference type="ARBA" id="ARBA00022989"/>
    </source>
</evidence>
<feature type="domain" description="Major facilitator superfamily (MFS) profile" evidence="7">
    <location>
        <begin position="6"/>
        <end position="369"/>
    </location>
</feature>
<keyword evidence="3 6" id="KW-0812">Transmembrane</keyword>
<dbReference type="InterPro" id="IPR036259">
    <property type="entry name" value="MFS_trans_sf"/>
</dbReference>
<reference evidence="8 9" key="1">
    <citation type="submission" date="2016-10" db="EMBL/GenBank/DDBJ databases">
        <title>The Draft Genome Sequence of Actinokineospora bangkokensis 44EHWT reveals the biosynthetic pathway of antifungal compounds Thailandins with unusual extender unit butylmalonyl-CoA.</title>
        <authorList>
            <person name="Greule A."/>
            <person name="Intra B."/>
            <person name="Flemming S."/>
            <person name="Rommel M.G."/>
            <person name="Panbangred W."/>
            <person name="Bechthold A."/>
        </authorList>
    </citation>
    <scope>NUCLEOTIDE SEQUENCE [LARGE SCALE GENOMIC DNA]</scope>
    <source>
        <strain evidence="8 9">44EHW</strain>
    </source>
</reference>
<dbReference type="EMBL" id="MKQR01000009">
    <property type="protein sequence ID" value="OLR93412.1"/>
    <property type="molecule type" value="Genomic_DNA"/>
</dbReference>
<proteinExistence type="predicted"/>
<gene>
    <name evidence="8" type="ORF">BJP25_13955</name>
</gene>
<feature type="transmembrane region" description="Helical" evidence="6">
    <location>
        <begin position="262"/>
        <end position="280"/>
    </location>
</feature>
<evidence type="ECO:0000256" key="5">
    <source>
        <dbReference type="ARBA" id="ARBA00023136"/>
    </source>
</evidence>